<reference evidence="1 2" key="1">
    <citation type="submission" date="2024-03" db="EMBL/GenBank/DDBJ databases">
        <title>Aureococcus anophagefferens CCMP1851 and Kratosvirus quantuckense: Draft genome of a second virus-susceptible host strain in the model system.</title>
        <authorList>
            <person name="Chase E."/>
            <person name="Truchon A.R."/>
            <person name="Schepens W."/>
            <person name="Wilhelm S.W."/>
        </authorList>
    </citation>
    <scope>NUCLEOTIDE SEQUENCE [LARGE SCALE GENOMIC DNA]</scope>
    <source>
        <strain evidence="1 2">CCMP1851</strain>
    </source>
</reference>
<evidence type="ECO:0000313" key="2">
    <source>
        <dbReference type="Proteomes" id="UP001363151"/>
    </source>
</evidence>
<dbReference type="Proteomes" id="UP001363151">
    <property type="component" value="Unassembled WGS sequence"/>
</dbReference>
<dbReference type="EMBL" id="JBBJCI010000285">
    <property type="protein sequence ID" value="KAK7236237.1"/>
    <property type="molecule type" value="Genomic_DNA"/>
</dbReference>
<proteinExistence type="predicted"/>
<organism evidence="1 2">
    <name type="scientific">Aureococcus anophagefferens</name>
    <name type="common">Harmful bloom alga</name>
    <dbReference type="NCBI Taxonomy" id="44056"/>
    <lineage>
        <taxon>Eukaryota</taxon>
        <taxon>Sar</taxon>
        <taxon>Stramenopiles</taxon>
        <taxon>Ochrophyta</taxon>
        <taxon>Pelagophyceae</taxon>
        <taxon>Pelagomonadales</taxon>
        <taxon>Pelagomonadaceae</taxon>
        <taxon>Aureococcus</taxon>
    </lineage>
</organism>
<keyword evidence="2" id="KW-1185">Reference proteome</keyword>
<name>A0ABR1FR94_AURAN</name>
<dbReference type="KEGG" id="aaf:AURANDRAFT_64789"/>
<protein>
    <submittedName>
        <fullName evidence="1">Uncharacterized protein</fullName>
    </submittedName>
</protein>
<gene>
    <name evidence="1" type="ORF">SO694_00061022</name>
</gene>
<comment type="caution">
    <text evidence="1">The sequence shown here is derived from an EMBL/GenBank/DDBJ whole genome shotgun (WGS) entry which is preliminary data.</text>
</comment>
<evidence type="ECO:0000313" key="1">
    <source>
        <dbReference type="EMBL" id="KAK7236237.1"/>
    </source>
</evidence>
<accession>A0ABR1FR94</accession>
<sequence length="553" mass="59785">MRVLAAASAAFADAFTSNDGAPRLRVRASPGGIAAVTQGCDWREAPLAEALEEPHLVHYASIEAWSSYEGEHLVDSGAHASWFGRHANLPKRRGAELTAATCETIEPDGTIWAATRVGPLRSFGGYDWWQFSWGDVFGFGDVVEAHGAARILETFSGAVDGVTGAPLGFPPIHIHHVHVTPGHKSFYRMNLARCALDPRECTFPYVVVFEQHGDYECAADAGGPDCLLEAPLDGYARRVDVPLAINGELNDVRAPGSGALEWYYEVAARWAPEGAAAAAATRAASVVYVASPGRFNWNDQSTMVNTFLAPTGEDSFLWYTARLPASGTLLRAKMHAHNTVFDESFLYLGTPQDVGLEDLRPKGRAFDVVRAAETRFETNDRVKARVVDAAAASGARLVCRSRTAHERVGGYDYDRRPAVFCDDWRLRRGDQFTVVGFNRRQVAPPGPHVDFIPAYLPGHLHWILLTDDGTDGSAYWTIACFQDAAISQPASSTPLTRANTLQMQAGLWAMHLNGGAFTVAEFARTVALGLAAAAAAFLGPVALAVSCAKRKRS</sequence>